<dbReference type="Proteomes" id="UP000580250">
    <property type="component" value="Unassembled WGS sequence"/>
</dbReference>
<evidence type="ECO:0000259" key="1">
    <source>
        <dbReference type="Pfam" id="PF02347"/>
    </source>
</evidence>
<evidence type="ECO:0000313" key="3">
    <source>
        <dbReference type="Proteomes" id="UP000580250"/>
    </source>
</evidence>
<comment type="caution">
    <text evidence="2">The sequence shown here is derived from an EMBL/GenBank/DDBJ whole genome shotgun (WGS) entry which is preliminary data.</text>
</comment>
<dbReference type="AlphaFoldDB" id="A0A6V7WTE1"/>
<accession>A0A6V7WTE1</accession>
<dbReference type="OrthoDB" id="6537869at2759"/>
<protein>
    <recommendedName>
        <fullName evidence="1">Glycine cleavage system P-protein N-terminal domain-containing protein</fullName>
    </recommendedName>
</protein>
<sequence length="42" mass="4766">MLNELREIASLNNPHKTFIGMGFYDCIVPSVIVKNMLQNAGW</sequence>
<dbReference type="InterPro" id="IPR049315">
    <property type="entry name" value="GDC-P_N"/>
</dbReference>
<proteinExistence type="predicted"/>
<dbReference type="Pfam" id="PF02347">
    <property type="entry name" value="GDC-P"/>
    <property type="match status" value="1"/>
</dbReference>
<dbReference type="EMBL" id="CAJEWN010000785">
    <property type="protein sequence ID" value="CAD2190066.1"/>
    <property type="molecule type" value="Genomic_DNA"/>
</dbReference>
<gene>
    <name evidence="2" type="ORF">MENT_LOCUS42825</name>
</gene>
<name>A0A6V7WTE1_MELEN</name>
<reference evidence="2 3" key="1">
    <citation type="submission" date="2020-08" db="EMBL/GenBank/DDBJ databases">
        <authorList>
            <person name="Koutsovoulos G."/>
            <person name="Danchin GJ E."/>
        </authorList>
    </citation>
    <scope>NUCLEOTIDE SEQUENCE [LARGE SCALE GENOMIC DNA]</scope>
</reference>
<feature type="domain" description="Glycine cleavage system P-protein N-terminal" evidence="1">
    <location>
        <begin position="1"/>
        <end position="42"/>
    </location>
</feature>
<organism evidence="2 3">
    <name type="scientific">Meloidogyne enterolobii</name>
    <name type="common">Root-knot nematode worm</name>
    <name type="synonym">Meloidogyne mayaguensis</name>
    <dbReference type="NCBI Taxonomy" id="390850"/>
    <lineage>
        <taxon>Eukaryota</taxon>
        <taxon>Metazoa</taxon>
        <taxon>Ecdysozoa</taxon>
        <taxon>Nematoda</taxon>
        <taxon>Chromadorea</taxon>
        <taxon>Rhabditida</taxon>
        <taxon>Tylenchina</taxon>
        <taxon>Tylenchomorpha</taxon>
        <taxon>Tylenchoidea</taxon>
        <taxon>Meloidogynidae</taxon>
        <taxon>Meloidogyninae</taxon>
        <taxon>Meloidogyne</taxon>
    </lineage>
</organism>
<evidence type="ECO:0000313" key="2">
    <source>
        <dbReference type="EMBL" id="CAD2190066.1"/>
    </source>
</evidence>